<dbReference type="EC" id="5.4.99.12" evidence="4"/>
<evidence type="ECO:0000256" key="3">
    <source>
        <dbReference type="ARBA" id="ARBA00023235"/>
    </source>
</evidence>
<dbReference type="InterPro" id="IPR020095">
    <property type="entry name" value="PsdUridine_synth_TruA_C"/>
</dbReference>
<dbReference type="NCBIfam" id="TIGR00071">
    <property type="entry name" value="hisT_truA"/>
    <property type="match status" value="1"/>
</dbReference>
<dbReference type="InterPro" id="IPR020103">
    <property type="entry name" value="PsdUridine_synth_cat_dom_sf"/>
</dbReference>
<dbReference type="PANTHER" id="PTHR11142">
    <property type="entry name" value="PSEUDOURIDYLATE SYNTHASE"/>
    <property type="match status" value="1"/>
</dbReference>
<evidence type="ECO:0000256" key="1">
    <source>
        <dbReference type="ARBA" id="ARBA00009375"/>
    </source>
</evidence>
<organism evidence="7 8">
    <name type="scientific">Porphyromonas miyakawae</name>
    <dbReference type="NCBI Taxonomy" id="3137470"/>
    <lineage>
        <taxon>Bacteria</taxon>
        <taxon>Pseudomonadati</taxon>
        <taxon>Bacteroidota</taxon>
        <taxon>Bacteroidia</taxon>
        <taxon>Bacteroidales</taxon>
        <taxon>Porphyromonadaceae</taxon>
        <taxon>Porphyromonas</taxon>
    </lineage>
</organism>
<proteinExistence type="inferred from homology"/>
<dbReference type="HAMAP" id="MF_00171">
    <property type="entry name" value="TruA"/>
    <property type="match status" value="1"/>
</dbReference>
<dbReference type="EMBL" id="BAAFSF010000004">
    <property type="protein sequence ID" value="GAB1252136.1"/>
    <property type="molecule type" value="Genomic_DNA"/>
</dbReference>
<dbReference type="Proteomes" id="UP001628220">
    <property type="component" value="Unassembled WGS sequence"/>
</dbReference>
<comment type="caution">
    <text evidence="7">The sequence shown here is derived from an EMBL/GenBank/DDBJ whole genome shotgun (WGS) entry which is preliminary data.</text>
</comment>
<dbReference type="InterPro" id="IPR020097">
    <property type="entry name" value="PsdUridine_synth_TruA_a/b_dom"/>
</dbReference>
<dbReference type="InterPro" id="IPR001406">
    <property type="entry name" value="PsdUridine_synth_TruA"/>
</dbReference>
<feature type="domain" description="Pseudouridine synthase I TruA alpha/beta" evidence="6">
    <location>
        <begin position="141"/>
        <end position="245"/>
    </location>
</feature>
<feature type="binding site" evidence="4">
    <location>
        <position position="110"/>
    </location>
    <ligand>
        <name>substrate</name>
    </ligand>
</feature>
<name>A0ABQ0E354_9PORP</name>
<dbReference type="PIRSF" id="PIRSF001430">
    <property type="entry name" value="tRNA_psdUrid_synth"/>
    <property type="match status" value="1"/>
</dbReference>
<comment type="catalytic activity">
    <reaction evidence="4 5">
        <text>uridine(38/39/40) in tRNA = pseudouridine(38/39/40) in tRNA</text>
        <dbReference type="Rhea" id="RHEA:22376"/>
        <dbReference type="Rhea" id="RHEA-COMP:10085"/>
        <dbReference type="Rhea" id="RHEA-COMP:10087"/>
        <dbReference type="ChEBI" id="CHEBI:65314"/>
        <dbReference type="ChEBI" id="CHEBI:65315"/>
        <dbReference type="EC" id="5.4.99.12"/>
    </reaction>
</comment>
<dbReference type="Pfam" id="PF01416">
    <property type="entry name" value="PseudoU_synth_1"/>
    <property type="match status" value="1"/>
</dbReference>
<evidence type="ECO:0000256" key="4">
    <source>
        <dbReference type="HAMAP-Rule" id="MF_00171"/>
    </source>
</evidence>
<sequence length="250" mass="28224">MRFFLDIAFRGDEFVGWQRQPNGYSVQQAVEEALSILFHTPLTVVGAGRTDAGVNAFSLPAHVDLPDTPEQAERWRRSLNGILPKSVFVRSIKAVNATAHARFDAVSRTYHYYIASERDPFMGPYVLSVRPLPDIVRMNEAAQLLIGEHDFTSFSKLHTDTHTNICTVTEALWTESFYPGCYQFTITANRFLRSMVRTIVGTLLQVGRGELNSSDIQSILEQKDRSCAGVSVKPWPLFLYRVAYPDAIYL</sequence>
<comment type="caution">
    <text evidence="4">Lacks conserved residue(s) required for the propagation of feature annotation.</text>
</comment>
<evidence type="ECO:0000256" key="5">
    <source>
        <dbReference type="RuleBase" id="RU003792"/>
    </source>
</evidence>
<dbReference type="Gene3D" id="3.30.70.580">
    <property type="entry name" value="Pseudouridine synthase I, catalytic domain, N-terminal subdomain"/>
    <property type="match status" value="1"/>
</dbReference>
<evidence type="ECO:0000259" key="6">
    <source>
        <dbReference type="Pfam" id="PF01416"/>
    </source>
</evidence>
<comment type="subunit">
    <text evidence="4">Homodimer.</text>
</comment>
<keyword evidence="8" id="KW-1185">Reference proteome</keyword>
<accession>A0ABQ0E354</accession>
<dbReference type="RefSeq" id="WP_411915903.1">
    <property type="nucleotide sequence ID" value="NZ_BAAFSF010000004.1"/>
</dbReference>
<evidence type="ECO:0000256" key="2">
    <source>
        <dbReference type="ARBA" id="ARBA00022694"/>
    </source>
</evidence>
<dbReference type="Gene3D" id="3.30.70.660">
    <property type="entry name" value="Pseudouridine synthase I, catalytic domain, C-terminal subdomain"/>
    <property type="match status" value="1"/>
</dbReference>
<evidence type="ECO:0000313" key="7">
    <source>
        <dbReference type="EMBL" id="GAB1252136.1"/>
    </source>
</evidence>
<protein>
    <recommendedName>
        <fullName evidence="4">tRNA pseudouridine synthase A</fullName>
        <ecNumber evidence="4">5.4.99.12</ecNumber>
    </recommendedName>
    <alternativeName>
        <fullName evidence="4">tRNA pseudouridine(38-40) synthase</fullName>
    </alternativeName>
    <alternativeName>
        <fullName evidence="4">tRNA pseudouridylate synthase I</fullName>
    </alternativeName>
    <alternativeName>
        <fullName evidence="4">tRNA-uridine isomerase I</fullName>
    </alternativeName>
</protein>
<feature type="active site" description="Nucleophile" evidence="4">
    <location>
        <position position="51"/>
    </location>
</feature>
<evidence type="ECO:0000313" key="8">
    <source>
        <dbReference type="Proteomes" id="UP001628220"/>
    </source>
</evidence>
<comment type="function">
    <text evidence="4">Formation of pseudouridine at positions 38, 39 and 40 in the anticodon stem and loop of transfer RNAs.</text>
</comment>
<dbReference type="InterPro" id="IPR020094">
    <property type="entry name" value="TruA/RsuA/RluB/E/F_N"/>
</dbReference>
<dbReference type="SUPFAM" id="SSF55120">
    <property type="entry name" value="Pseudouridine synthase"/>
    <property type="match status" value="1"/>
</dbReference>
<reference evidence="7 8" key="1">
    <citation type="journal article" date="2025" name="Int. J. Syst. Evol. Microbiol.">
        <title>Desulfovibrio falkowii sp. nov., Porphyromonas miyakawae sp. nov., Mediterraneibacter flintii sp. nov. and Owariibacterium komagatae gen. nov., sp. nov., isolated from human faeces.</title>
        <authorList>
            <person name="Hamaguchi T."/>
            <person name="Ohara M."/>
            <person name="Hisatomi A."/>
            <person name="Sekiguchi K."/>
            <person name="Takeda J.I."/>
            <person name="Ueyama J."/>
            <person name="Ito M."/>
            <person name="Nishiwaki H."/>
            <person name="Ogi T."/>
            <person name="Hirayama M."/>
            <person name="Ohkuma M."/>
            <person name="Sakamoto M."/>
            <person name="Ohno K."/>
        </authorList>
    </citation>
    <scope>NUCLEOTIDE SEQUENCE [LARGE SCALE GENOMIC DNA]</scope>
    <source>
        <strain evidence="7 8">13CB11C</strain>
    </source>
</reference>
<gene>
    <name evidence="4 7" type="primary">truA</name>
    <name evidence="7" type="ORF">Tsumi_12420</name>
</gene>
<comment type="similarity">
    <text evidence="1 4 5">Belongs to the tRNA pseudouridine synthase TruA family.</text>
</comment>
<dbReference type="PANTHER" id="PTHR11142:SF0">
    <property type="entry name" value="TRNA PSEUDOURIDINE SYNTHASE-LIKE 1"/>
    <property type="match status" value="1"/>
</dbReference>
<keyword evidence="3 4" id="KW-0413">Isomerase</keyword>
<keyword evidence="2 4" id="KW-0819">tRNA processing</keyword>
<dbReference type="CDD" id="cd02570">
    <property type="entry name" value="PseudoU_synth_EcTruA"/>
    <property type="match status" value="1"/>
</dbReference>